<feature type="transmembrane region" description="Helical" evidence="3">
    <location>
        <begin position="1778"/>
        <end position="1799"/>
    </location>
</feature>
<feature type="region of interest" description="Disordered" evidence="2">
    <location>
        <begin position="2885"/>
        <end position="2908"/>
    </location>
</feature>
<dbReference type="Proteomes" id="UP000054282">
    <property type="component" value="Unassembled WGS sequence"/>
</dbReference>
<dbReference type="EMBL" id="DS016153">
    <property type="protein sequence ID" value="KOB85574.1"/>
    <property type="molecule type" value="Genomic_DNA"/>
</dbReference>
<dbReference type="OMA" id="NIFNMIK"/>
<keyword evidence="1" id="KW-0175">Coiled coil</keyword>
<feature type="coiled-coil region" evidence="1">
    <location>
        <begin position="2034"/>
        <end position="2061"/>
    </location>
</feature>
<sequence>MMKGSLKRIKEKLKSTKKKGYYITFYDRIKQINEKEKLEDYNSLHDNNYEDYLKSFNKNDNQNNTEEIKKNQLFTALLRNTPKDVNNKVFKEGLVTGLLFISKNLMVILLNKDKIFSIIFKYIEHSKVKNDEQYFYKLLVILIKDLKDESRKYLEAILKILYNKINLNNLDLLEEIFNSYANIFRLMNKTIIKNIDKYLKLALPLLSHRNNIIKIFIADSFSYLLKKLSLHDLILCFNKIFSFFNYIPKSKLNHYAETVSLLLLEALKVYNKNISKKKILPFLKYLICSIFLRQSYYCNETEAMYDYINIVPMNFVEKCISNFFRDFYNFIKDDETSYEFIELFLTFLLKNYSLLYNKYYNKVITLSYHNNNNNIDNDMDNLLNFKSVQSQLICHEIYTKCYKCETLYKELKENVSVHTYEKSNHIDYKENIIITPSFFEKLPVHYNIIHSNNTNIKSENGGNLSTSNISEIALFINYTFPEATSFLLKKILYIWLEKSDEMKNIIIQTCLDELTKYIDYLKGMPLNDLSFIYVKNIYDHVFFLLNYHCINNEEICNIYISLVYKFMNIINTQWKRRKNMFSLYLLSFLIFHIYELLNKKHMIHCEVHFKSFLKCVFISLWKYFIQMEMIDFYQNNMYIINGLNKMKKRNTGHEHVNIILQEDSTIKINQVYNNNNNEEETEQNMYKSNICCKDFSFMLNNLYIGILYILNDLLKYVISLNQNDNIMINEINEKDNKTLKKKNSHNDNMYQTQSNSNIIINNNNNNNNNNNISDVHFFNKYKMYNKNYIHHNNNKNNKKNNSFFKEIEKELENMLIYIFNNIQYLNIILNDISECDKNISTIEQNENKLIQIKYTIILLSSYINLFSEIICTTNLCIYNQFNNVERISPLFYNICEISQKFKKNNYFLNICKDKNKLLDMNIYVNNIILDITNIIIILSKESGHISENLLLTYNMFLLNCLNDWDKSDICNLHYLPKMKSIILNLYNVNYFKNNINDIFLFLKILKKFLLFYDTILITRKELIEIVKILMSIYAELKLYKCKVHDNMDDNTIYMIINGYDKIFSIFDMFLSLECDKYLSTYQNIYHSKIEDIVNNLDHFKKYNIFNDKDRIFKVATKFFVSEIIMLLNVPLVTVPKAIVDRMKKYLRTFSNNHDINSNRDDFSFDFYFYVVNCIFKNSRKKIDMIEYNINLKNMEKYNMINNSDYKNKSEEIIFQHANDDIYPSACDDKYGDNNNIINGHNISSDNNYISVHNISSDNNYISVHNISSDNNYISVHNISSDNNYISGHNISSDNNYISVHNISSDNNYISVHNISSDNNYISVHNISSDNNYISGHNISSDNNYISVHNISSNNNYISGHNISSDNNNNINNYECPNKIDGNISINCIHENFKKLIYSNIKDGQENIENYLNVKEKKMFILLEENYNELFFKNILISFDIIAVPYPNNLPNHLKLKMLNIYLWIMRFLNINCSNYINEFKYFTLLNLLFDITLNINDQFHKYGDYDKMSMLLSEYKSDNNLKNENNNIKMNEIIDETKERKRLIYDILFCIKIFISKYLYNLHILKVPNIMKFLNILCTYNKKLNNYKNDIEEILGDQNVPITKLLLNIKKEDENIVTPILIKIIFCMLKSNIKKKGQHKMRKNMIFYLSDISNNNYCYLFLSVIYSYINVYENKINYNNLLKYSNKELVLIKFLNSSQEDLNKLWYYEFNVQNIDKMIHKNGNIFSYEDMFKSCYWVFQNYIIEIKKEALFETFYFNKNFHILGQILNIMKFKLNKYFPFFLQIFLTIMHYINSYNYILKNKKVKNLFMKMCHMVHYGNNGVMAAFDEYLNLHQKQLNNIKSKHVINSNNNNMNYMNNMNNQHLDSQNKCEDNIYYDNSNNMCNFNYVQRNNDSIICTNEKAIQINTKRAYLKNIHKTCIEHIHFIMNNYDDMILPTLIKSKNLFTFIFYKNLKNIGRKNNFLNILFHIWSKNEACYDFYNKVIPNSLLILIKAINNKRIINKLNNNEWNYAVDKVYDIILRLCGYDTDTFFISNVSKEYKNAKEKKKKKNEKFNNMNNVINEHYLLLDNKISATLKKINNYNFHYNSKGMIILKPYISHIIICIQKTLLRKYKLYVTQKGNMLKSIRKKKNFDELTIINNKELHILIELSAINKNKIYNIHIINLLITFVLINKNSLHTKNIDYIHKIKLILIAIKKLIIHISNGSSEKSTNFITSGKHRKNTKTNLSFNNITNIKNVSKLKMDTHKKKNDINYKDVPNYSHVTNAENTINKKKGKSFIFSNLLYFSESYYNMLKTNMCYKLKGMLYEIIQKCYDMKCRILAAELLIMIGCIFLKIKNVQKYLQIFKKNVDIFLEKTNNLNYNSKIVLKHIIKIPIKTQLKNKNISTNNYYSFLQTAQIFYGLNIFHTKCSTYEYDSDVQFLILLDLCNIKISYKILKDYMLNGQSKKYINCQINKDITFCSKQNDKIIYPQKEFKKFTVKHLFFNSNLLFFEVLLRHSLFLIFNEETNDMVRDKSIQFTIFFTKLLKCLLRGYEIDNKNIINNNNNTIHDHIVRNIKICIHFVINLIIPKCLNALKRNINEFTKVGLQIILIASKNICPYINVLKLLNIEQFIKLVKMNYSKNNISFLSPSRNNIITGNSYAHYYNNLINDENINEPHFKILEKLLFYDLYYNICTTLSISNSMESASANSSRNKNNQTAYINSKNKYNDIIVENIIDLKSENNLQGVQKLNTITPNLCFYTINKIIIPLSLNFILQKDTKKETYNKALTLQSIKLLGLCSEKIGVKTIYVILRLLLTEMKKNLHNKIYVEKTISHVVRAYHFKEFQKLEYEQISTKLNSNSKHEDKTMQDDKSIRSNNVHTSFNNYGNQNITRDIIKNVAPKDNNINNNNNNNNNNDDDDDDDYNNLDQKISNAYYEKKKLNIHTNKFICDILPELKFLMFDKKLINDKKKKKSYINNLVVDYKSKDSVAKPDIILTYLVILNKINYNFEKELRKIIYKLCYCLSSKLNMVRSEAKKTLCFISMYLGLNYFDLIIKQMSDYLTKGYHIPIFLCTTNSILESVLYEKDKFLDKNYLTIKFNMLNECNFKRGKVKNNGLVSNKKDEVKTKDEINKNDSENVYEKTKQNSYYTEFCANIFHMIKLEIINEIEKNTEDVNKKRIKQKTKESKKTYGSNIIRLLTNIVPESCIENNILTFLESLFSGDSFEDNEVDKYFIFKKKYIFIVTCYFNDFIKGLEENKKINSKFILNIIYKLLIKSIYFFKGDINYDNLMAVMKNSNILYFKFNQINEKIINYPIFKKSFHFYVSIQTLEEKYLGHNYENKTIQYPKKRSNLEIMEGSFQGKNIYDSIKKINKYDFQVHAQILAKVSLKLFHFIIKRSSQIFSDATNLLDTVQSNNILHDNKINGFINNTHDYMNRKDKDFYNNLYNISNFVDFIHIVEPLLVYCFCYGKEEVFILASKCIKTIKKKKYSDFKKFGKLIILSSIDILKNLPNYHSREFDKLILSCIDTLIYLIKGNDKNDIMSWLNSNVTIDQSYNNTTNNDIISDDENPKKKQKGEKNEKYNNNNNNKTNGIYDKEEKEEQKKVQERKRKLCYLLDESVLSSHNYNDSDNNVSSMDEQEECKNSLRYCLLNQIYLLLESKNHIFELLILFKNCLLREDLSNIIRKGPVILKINMCIEQIFNIMIEESHNLKLSFLCGQIYIDFFMRFPLSQKEKKKKFFNILNNLNDESDESRIAVLNTIYLFLNRANSKLLKQEFYFITFASLLINFSNETNYKCRKMYVFLISLLFQQINDLDFIYNSYKIIKQNLISGMKSSFVYSYLYILPICTSFFHKDISNYYRLVFHDISQQCDYQKKIYTKEYRRTKKEEIMNLCLQAKGEITNGLLIYNANNYNINNDIYDNNKNKNNMIDEHNVDTQFEHKILNHFINQLLTFINKKEDEKNKNICSNYIEEQIKKKQNSNKMNINSDIEHMNNNCIIQDQNHISLNITQYYNITFMKNQLEDLFLSIIFHLIDKIFINIKLIVKDYDDIIKHVFTSNDNITYFCNRYDIYKQVDKDIVYLIYKSLEQILSYLDINLIENIIHEKYSHENYKDIFIKMIELKNNNNKNNYDDNNIVLTYDDNNYEKLIIYFLYFWNLIFTHGLMNKNPYIQIISMKIIINYISKKLTNPFFPLLLIKLYTTDKFIINIIIKKILSLLLNYTFLEYFYIYYKEVSSLLCHICNLLICFPWITNGYNNKENEYEINHMKNYDYMKNLETLNSSLKLNNKDINIYNNNNNNNNMDNISTNEENKNIYITKNVHNNISDEEDIYNNSSEEQEFNKVNNILKENDEDEYKKNNNSIYKNISNDYQNNKNKSYVNQNIVINKEILSYSKFFLIIITLSRAINLHLKNKKKSFTRIYTILNTYKQIIIEFPVNLWNREHGIINNVLIPLYKIASIFKKKDFVLNENIFNETDTYKKFLYLSSFAWYIISLLEKKLEHNQDVFNKAFIQTRQHPSNKISEEKEEEIDGCCKSESFYIE</sequence>
<keyword evidence="3" id="KW-0812">Transmembrane</keyword>
<reference evidence="6" key="1">
    <citation type="submission" date="2006-09" db="EMBL/GenBank/DDBJ databases">
        <title>Annotation of Plasmodium falciparum Dd2.</title>
        <authorList>
            <consortium name="The Broad Institute Genome Sequencing Platform"/>
            <person name="Volkman S.K."/>
            <person name="Neafsey D.E."/>
            <person name="Dash A.P."/>
            <person name="Chitnis C.E."/>
            <person name="Hartl D.L."/>
            <person name="Young S.K."/>
            <person name="Zeng Q."/>
            <person name="Koehrsen M."/>
            <person name="Alvarado L."/>
            <person name="Berlin A."/>
            <person name="Borenstein D."/>
            <person name="Chapman S.B."/>
            <person name="Chen Z."/>
            <person name="Engels R."/>
            <person name="Freedman E."/>
            <person name="Gellesch M."/>
            <person name="Goldberg J."/>
            <person name="Griggs A."/>
            <person name="Gujja S."/>
            <person name="Heilman E.R."/>
            <person name="Heiman D.I."/>
            <person name="Howarth C."/>
            <person name="Jen D."/>
            <person name="Larson L."/>
            <person name="Mehta T."/>
            <person name="Neiman D."/>
            <person name="Park D."/>
            <person name="Pearson M."/>
            <person name="Roberts A."/>
            <person name="Saif S."/>
            <person name="Shea T."/>
            <person name="Shenoy N."/>
            <person name="Sisk P."/>
            <person name="Stolte C."/>
            <person name="Sykes S."/>
            <person name="Walk T."/>
            <person name="White J."/>
            <person name="Yandava C."/>
            <person name="Haas B."/>
            <person name="Henn M.R."/>
            <person name="Nusbaum C."/>
            <person name="Birren B."/>
        </authorList>
    </citation>
    <scope>NUCLEOTIDE SEQUENCE [LARGE SCALE GENOMIC DNA]</scope>
</reference>
<dbReference type="OrthoDB" id="360653at2759"/>
<dbReference type="InterPro" id="IPR046523">
    <property type="entry name" value="UTP20_dom"/>
</dbReference>
<feature type="domain" description="U3 small nucleolar RNA-associated protein 20" evidence="4">
    <location>
        <begin position="2970"/>
        <end position="3112"/>
    </location>
</feature>
<feature type="compositionally biased region" description="Low complexity" evidence="2">
    <location>
        <begin position="2887"/>
        <end position="2899"/>
    </location>
</feature>
<accession>A0A0L7LY78</accession>
<dbReference type="PANTHER" id="PTHR17695:SF11">
    <property type="entry name" value="SMALL SUBUNIT PROCESSOME COMPONENT 20 HOMOLOG"/>
    <property type="match status" value="1"/>
</dbReference>
<feature type="compositionally biased region" description="Low complexity" evidence="2">
    <location>
        <begin position="3567"/>
        <end position="3576"/>
    </location>
</feature>
<protein>
    <recommendedName>
        <fullName evidence="4">U3 small nucleolar RNA-associated protein 20 domain-containing protein</fullName>
    </recommendedName>
</protein>
<name>A0A0L7LY78_PLAF4</name>
<organism evidence="5 6">
    <name type="scientific">Plasmodium falciparum (isolate Dd2)</name>
    <dbReference type="NCBI Taxonomy" id="57267"/>
    <lineage>
        <taxon>Eukaryota</taxon>
        <taxon>Sar</taxon>
        <taxon>Alveolata</taxon>
        <taxon>Apicomplexa</taxon>
        <taxon>Aconoidasida</taxon>
        <taxon>Haemosporida</taxon>
        <taxon>Plasmodiidae</taxon>
        <taxon>Plasmodium</taxon>
        <taxon>Plasmodium (Laverania)</taxon>
    </lineage>
</organism>
<evidence type="ECO:0000313" key="5">
    <source>
        <dbReference type="EMBL" id="KOB85574.1"/>
    </source>
</evidence>
<feature type="compositionally biased region" description="Basic and acidic residues" evidence="2">
    <location>
        <begin position="3553"/>
        <end position="3566"/>
    </location>
</feature>
<evidence type="ECO:0000259" key="4">
    <source>
        <dbReference type="Pfam" id="PF20416"/>
    </source>
</evidence>
<evidence type="ECO:0000256" key="3">
    <source>
        <dbReference type="SAM" id="Phobius"/>
    </source>
</evidence>
<dbReference type="InterPro" id="IPR016024">
    <property type="entry name" value="ARM-type_fold"/>
</dbReference>
<proteinExistence type="predicted"/>
<dbReference type="KEGG" id="pfd:PFDG_00932"/>
<feature type="compositionally biased region" description="Basic and acidic residues" evidence="2">
    <location>
        <begin position="2845"/>
        <end position="2858"/>
    </location>
</feature>
<dbReference type="SUPFAM" id="SSF48371">
    <property type="entry name" value="ARM repeat"/>
    <property type="match status" value="1"/>
</dbReference>
<dbReference type="PANTHER" id="PTHR17695">
    <property type="entry name" value="SMALL SUBUNIT PROCESSOME COMPONENT 20 HOMOLOG"/>
    <property type="match status" value="1"/>
</dbReference>
<evidence type="ECO:0000256" key="2">
    <source>
        <dbReference type="SAM" id="MobiDB-lite"/>
    </source>
</evidence>
<evidence type="ECO:0000313" key="6">
    <source>
        <dbReference type="Proteomes" id="UP000054282"/>
    </source>
</evidence>
<feature type="region of interest" description="Disordered" evidence="2">
    <location>
        <begin position="2843"/>
        <end position="2867"/>
    </location>
</feature>
<dbReference type="InterPro" id="IPR052575">
    <property type="entry name" value="SSU_processome_comp_20"/>
</dbReference>
<keyword evidence="3" id="KW-1133">Transmembrane helix</keyword>
<feature type="region of interest" description="Disordered" evidence="2">
    <location>
        <begin position="3544"/>
        <end position="3586"/>
    </location>
</feature>
<keyword evidence="3" id="KW-0472">Membrane</keyword>
<dbReference type="GO" id="GO:0030686">
    <property type="term" value="C:90S preribosome"/>
    <property type="evidence" value="ECO:0007669"/>
    <property type="project" value="TreeGrafter"/>
</dbReference>
<evidence type="ECO:0000256" key="1">
    <source>
        <dbReference type="SAM" id="Coils"/>
    </source>
</evidence>
<dbReference type="Pfam" id="PF20416">
    <property type="entry name" value="UTP20"/>
    <property type="match status" value="1"/>
</dbReference>
<gene>
    <name evidence="5" type="ORF">PFDG_00932</name>
</gene>
<dbReference type="GO" id="GO:0032040">
    <property type="term" value="C:small-subunit processome"/>
    <property type="evidence" value="ECO:0007669"/>
    <property type="project" value="TreeGrafter"/>
</dbReference>
<reference evidence="6" key="2">
    <citation type="submission" date="2006-09" db="EMBL/GenBank/DDBJ databases">
        <title>The genome sequence of Plasmodium falciparum Dd2.</title>
        <authorList>
            <consortium name="The Broad Institute Genome Sequencing Platform"/>
            <person name="Birren B."/>
            <person name="Lander E."/>
            <person name="Galagan J."/>
            <person name="Nusbaum C."/>
            <person name="Devon K."/>
            <person name="Henn M."/>
            <person name="Jaffe D."/>
            <person name="Butler J."/>
            <person name="Alvarez P."/>
            <person name="Gnerre S."/>
            <person name="Grabherr M."/>
            <person name="Kleber M."/>
            <person name="Mauceli E."/>
            <person name="Brockman W."/>
            <person name="MacCallum I.A."/>
            <person name="Rounsley S."/>
            <person name="Young S."/>
            <person name="LaButti K."/>
            <person name="Pushparaj V."/>
            <person name="DeCaprio D."/>
            <person name="Crawford M."/>
            <person name="Koehrsen M."/>
            <person name="Engels R."/>
            <person name="Montgomery P."/>
            <person name="Pearson M."/>
            <person name="Howarth C."/>
            <person name="Larson L."/>
            <person name="Luoma S."/>
            <person name="White J."/>
            <person name="Kodira C."/>
            <person name="Zeng Q."/>
            <person name="O'Leary S."/>
            <person name="Yandava C."/>
            <person name="Alvarado L."/>
            <person name="Wirth D."/>
            <person name="Volkman S."/>
            <person name="Hartl D."/>
        </authorList>
    </citation>
    <scope>NUCLEOTIDE SEQUENCE [LARGE SCALE GENOMIC DNA]</scope>
</reference>